<feature type="region of interest" description="Disordered" evidence="1">
    <location>
        <begin position="22"/>
        <end position="53"/>
    </location>
</feature>
<keyword evidence="2" id="KW-0732">Signal</keyword>
<gene>
    <name evidence="3" type="ORF">SHKM778_08650</name>
</gene>
<sequence length="155" mass="16650">MKRSAFAVTAAVLCGLLTSCTGGGDSDKPSVPDPPPSTSPSTVAPPPQEPLNAPEVDVEYEEILSEGPHRGTRQFDTVELPKGDFWIKVNCISRSKPVDLDISLEGIGGFSLGCSGVEVTRNANQMNLDTARKLHLTVATDETVRWYVSVQVPQR</sequence>
<reference evidence="3" key="1">
    <citation type="submission" date="2024-06" db="EMBL/GenBank/DDBJ databases">
        <authorList>
            <consortium name="consrtm"/>
            <person name="Uemura M."/>
            <person name="Terahara T."/>
        </authorList>
    </citation>
    <scope>NUCLEOTIDE SEQUENCE</scope>
    <source>
        <strain evidence="3">KM77-8</strain>
    </source>
</reference>
<evidence type="ECO:0000313" key="3">
    <source>
        <dbReference type="EMBL" id="BFO14477.1"/>
    </source>
</evidence>
<feature type="chain" id="PRO_5043916446" description="Lipoprotein" evidence="2">
    <location>
        <begin position="25"/>
        <end position="155"/>
    </location>
</feature>
<evidence type="ECO:0008006" key="4">
    <source>
        <dbReference type="Google" id="ProtNLM"/>
    </source>
</evidence>
<evidence type="ECO:0000256" key="1">
    <source>
        <dbReference type="SAM" id="MobiDB-lite"/>
    </source>
</evidence>
<dbReference type="PROSITE" id="PS51257">
    <property type="entry name" value="PROKAR_LIPOPROTEIN"/>
    <property type="match status" value="1"/>
</dbReference>
<feature type="signal peptide" evidence="2">
    <location>
        <begin position="1"/>
        <end position="24"/>
    </location>
</feature>
<protein>
    <recommendedName>
        <fullName evidence="4">Lipoprotein</fullName>
    </recommendedName>
</protein>
<accession>A0AAT9HAR2</accession>
<reference evidence="3" key="2">
    <citation type="submission" date="2024-07" db="EMBL/GenBank/DDBJ databases">
        <title>Streptomyces haneummycinica sp. nov., a new antibiotic-producing actinobacterium isolated from marine sediment.</title>
        <authorList>
            <person name="Uemura M."/>
            <person name="Hamada M."/>
            <person name="Hirano S."/>
            <person name="Kobayashi K."/>
            <person name="Ohshiro T."/>
            <person name="Kobayashi T."/>
            <person name="Terahara T."/>
        </authorList>
    </citation>
    <scope>NUCLEOTIDE SEQUENCE</scope>
    <source>
        <strain evidence="3">KM77-8</strain>
    </source>
</reference>
<proteinExistence type="predicted"/>
<feature type="compositionally biased region" description="Pro residues" evidence="1">
    <location>
        <begin position="31"/>
        <end position="49"/>
    </location>
</feature>
<organism evidence="3">
    <name type="scientific">Streptomyces haneummycinicus</name>
    <dbReference type="NCBI Taxonomy" id="3074435"/>
    <lineage>
        <taxon>Bacteria</taxon>
        <taxon>Bacillati</taxon>
        <taxon>Actinomycetota</taxon>
        <taxon>Actinomycetes</taxon>
        <taxon>Kitasatosporales</taxon>
        <taxon>Streptomycetaceae</taxon>
        <taxon>Streptomyces</taxon>
    </lineage>
</organism>
<evidence type="ECO:0000256" key="2">
    <source>
        <dbReference type="SAM" id="SignalP"/>
    </source>
</evidence>
<name>A0AAT9HAR2_9ACTN</name>
<dbReference type="AlphaFoldDB" id="A0AAT9HAR2"/>
<dbReference type="EMBL" id="AP035768">
    <property type="protein sequence ID" value="BFO14477.1"/>
    <property type="molecule type" value="Genomic_DNA"/>
</dbReference>